<accession>A0A7K3WVI1</accession>
<keyword evidence="4" id="KW-1185">Reference proteome</keyword>
<feature type="coiled-coil region" evidence="1">
    <location>
        <begin position="48"/>
        <end position="82"/>
    </location>
</feature>
<evidence type="ECO:0000313" key="4">
    <source>
        <dbReference type="Proteomes" id="UP000486602"/>
    </source>
</evidence>
<keyword evidence="2" id="KW-0472">Membrane</keyword>
<keyword evidence="2" id="KW-1133">Transmembrane helix</keyword>
<feature type="transmembrane region" description="Helical" evidence="2">
    <location>
        <begin position="29"/>
        <end position="48"/>
    </location>
</feature>
<reference evidence="3 4" key="1">
    <citation type="submission" date="2020-02" db="EMBL/GenBank/DDBJ databases">
        <title>Out from the shadows clarifying the taxonomy of the family Cryomorphaceae and related taxa by utilizing the GTDB taxonomic framework.</title>
        <authorList>
            <person name="Bowman J.P."/>
        </authorList>
    </citation>
    <scope>NUCLEOTIDE SEQUENCE [LARGE SCALE GENOMIC DNA]</scope>
    <source>
        <strain evidence="3 4">QSSC 1-22</strain>
    </source>
</reference>
<dbReference type="Proteomes" id="UP000486602">
    <property type="component" value="Unassembled WGS sequence"/>
</dbReference>
<protein>
    <submittedName>
        <fullName evidence="3">Uncharacterized protein</fullName>
    </submittedName>
</protein>
<feature type="transmembrane region" description="Helical" evidence="2">
    <location>
        <begin position="7"/>
        <end position="23"/>
    </location>
</feature>
<evidence type="ECO:0000256" key="1">
    <source>
        <dbReference type="SAM" id="Coils"/>
    </source>
</evidence>
<organism evidence="3 4">
    <name type="scientific">Cryomorpha ignava</name>
    <dbReference type="NCBI Taxonomy" id="101383"/>
    <lineage>
        <taxon>Bacteria</taxon>
        <taxon>Pseudomonadati</taxon>
        <taxon>Bacteroidota</taxon>
        <taxon>Flavobacteriia</taxon>
        <taxon>Flavobacteriales</taxon>
        <taxon>Cryomorphaceae</taxon>
        <taxon>Cryomorpha</taxon>
    </lineage>
</organism>
<gene>
    <name evidence="3" type="ORF">G3O08_18590</name>
</gene>
<evidence type="ECO:0000256" key="2">
    <source>
        <dbReference type="SAM" id="Phobius"/>
    </source>
</evidence>
<keyword evidence="2" id="KW-0812">Transmembrane</keyword>
<dbReference type="AlphaFoldDB" id="A0A7K3WVI1"/>
<proteinExistence type="predicted"/>
<dbReference type="EMBL" id="JAAGVY010000057">
    <property type="protein sequence ID" value="NEN25504.1"/>
    <property type="molecule type" value="Genomic_DNA"/>
</dbReference>
<evidence type="ECO:0000313" key="3">
    <source>
        <dbReference type="EMBL" id="NEN25504.1"/>
    </source>
</evidence>
<name>A0A7K3WVI1_9FLAO</name>
<keyword evidence="1" id="KW-0175">Coiled coil</keyword>
<dbReference type="RefSeq" id="WP_163286960.1">
    <property type="nucleotide sequence ID" value="NZ_JAAGVY010000057.1"/>
</dbReference>
<sequence>MKKNLRNILIAMAAVAIFLAILFNEFLAYSAIFVGAMIVFYALYSAFIRTKDAEIESLQKRLEQEDAQLSKVRSENEELRSRKFNLSAIRQILDVGLFEVDTNFTRTWNEEQISDEGKTIQFIGALKVDLIAKYGVDLNELRIKYSNDEVLIANMNLKSLSFTDLNYEWIIAEVLEHKKPYLGGSHRRTNPLLQLEATKIKDRLQKRVHEEVKQGPDELNTVIDILKRQLTHSVAAFLGIHDKKVRFVDHADESFKQLDGIAQIGSHTSS</sequence>
<comment type="caution">
    <text evidence="3">The sequence shown here is derived from an EMBL/GenBank/DDBJ whole genome shotgun (WGS) entry which is preliminary data.</text>
</comment>